<dbReference type="Gene3D" id="3.30.1390.20">
    <property type="entry name" value="Ribosomal protein L30, ferredoxin-like fold domain"/>
    <property type="match status" value="1"/>
</dbReference>
<evidence type="ECO:0000256" key="4">
    <source>
        <dbReference type="ARBA" id="ARBA00022980"/>
    </source>
</evidence>
<dbReference type="PANTHER" id="PTHR15892">
    <property type="entry name" value="MITOCHONDRIAL RIBOSOMAL PROTEIN L30"/>
    <property type="match status" value="1"/>
</dbReference>
<dbReference type="OMA" id="TWSVRSY"/>
<organism evidence="10 11">
    <name type="scientific">Lucilia cuprina</name>
    <name type="common">Green bottle fly</name>
    <name type="synonym">Australian sheep blowfly</name>
    <dbReference type="NCBI Taxonomy" id="7375"/>
    <lineage>
        <taxon>Eukaryota</taxon>
        <taxon>Metazoa</taxon>
        <taxon>Ecdysozoa</taxon>
        <taxon>Arthropoda</taxon>
        <taxon>Hexapoda</taxon>
        <taxon>Insecta</taxon>
        <taxon>Pterygota</taxon>
        <taxon>Neoptera</taxon>
        <taxon>Endopterygota</taxon>
        <taxon>Diptera</taxon>
        <taxon>Brachycera</taxon>
        <taxon>Muscomorpha</taxon>
        <taxon>Oestroidea</taxon>
        <taxon>Calliphoridae</taxon>
        <taxon>Luciliinae</taxon>
        <taxon>Lucilia</taxon>
    </lineage>
</organism>
<protein>
    <recommendedName>
        <fullName evidence="7">Large ribosomal subunit protein uL30m</fullName>
    </recommendedName>
    <alternativeName>
        <fullName evidence="8">39S ribosomal protein L30, mitochondrial</fullName>
    </alternativeName>
</protein>
<name>A0A0L0CAI8_LUCCU</name>
<dbReference type="GO" id="GO:0015934">
    <property type="term" value="C:large ribosomal subunit"/>
    <property type="evidence" value="ECO:0007669"/>
    <property type="project" value="InterPro"/>
</dbReference>
<dbReference type="GO" id="GO:0005743">
    <property type="term" value="C:mitochondrial inner membrane"/>
    <property type="evidence" value="ECO:0007669"/>
    <property type="project" value="UniProtKB-ARBA"/>
</dbReference>
<feature type="domain" description="Large ribosomal subunit protein uL30-like ferredoxin-like fold" evidence="9">
    <location>
        <begin position="59"/>
        <end position="110"/>
    </location>
</feature>
<keyword evidence="5" id="KW-0496">Mitochondrion</keyword>
<dbReference type="GO" id="GO:0006412">
    <property type="term" value="P:translation"/>
    <property type="evidence" value="ECO:0007669"/>
    <property type="project" value="InterPro"/>
</dbReference>
<sequence>MSFKVLLSTADNVWAQAVRHYGKHNKKFLYKDGQRYGNIIYYPRNPNHQDPPVEPAKLFRVQRIKPVKGNPYWEKHLLKEFGLDGKQGDFTVVKNIPEINARLWKIKHLIKVTPITFPHGEPSENDIKHTVVKANGECIVTKEIGPVEERVEALESFENDPKRLDTDLLKRDSRLKWQNPW</sequence>
<accession>A0A0L0CAI8</accession>
<comment type="caution">
    <text evidence="10">The sequence shown here is derived from an EMBL/GenBank/DDBJ whole genome shotgun (WGS) entry which is preliminary data.</text>
</comment>
<evidence type="ECO:0000313" key="11">
    <source>
        <dbReference type="Proteomes" id="UP000037069"/>
    </source>
</evidence>
<keyword evidence="11" id="KW-1185">Reference proteome</keyword>
<dbReference type="FunFam" id="3.30.1390.20:FF:000005">
    <property type="entry name" value="39S ribosomal protein L30, mitochondrial"/>
    <property type="match status" value="1"/>
</dbReference>
<dbReference type="EMBL" id="JRES01000767">
    <property type="protein sequence ID" value="KNC28459.1"/>
    <property type="molecule type" value="Genomic_DNA"/>
</dbReference>
<evidence type="ECO:0000256" key="1">
    <source>
        <dbReference type="ARBA" id="ARBA00004173"/>
    </source>
</evidence>
<dbReference type="AlphaFoldDB" id="A0A0L0CAI8"/>
<dbReference type="OrthoDB" id="9973389at2759"/>
<dbReference type="Pfam" id="PF00327">
    <property type="entry name" value="Ribosomal_L30"/>
    <property type="match status" value="1"/>
</dbReference>
<dbReference type="GO" id="GO:0003735">
    <property type="term" value="F:structural constituent of ribosome"/>
    <property type="evidence" value="ECO:0007669"/>
    <property type="project" value="InterPro"/>
</dbReference>
<dbReference type="InterPro" id="IPR005996">
    <property type="entry name" value="Ribosomal_uL30_bac-type"/>
</dbReference>
<dbReference type="InterPro" id="IPR036919">
    <property type="entry name" value="Ribo_uL30_ferredoxin-like_sf"/>
</dbReference>
<comment type="similarity">
    <text evidence="2">Belongs to the universal ribosomal protein uL30 family.</text>
</comment>
<dbReference type="PANTHER" id="PTHR15892:SF2">
    <property type="entry name" value="LARGE RIBOSOMAL SUBUNIT PROTEIN UL30M"/>
    <property type="match status" value="1"/>
</dbReference>
<proteinExistence type="inferred from homology"/>
<keyword evidence="3" id="KW-0809">Transit peptide</keyword>
<dbReference type="Proteomes" id="UP000037069">
    <property type="component" value="Unassembled WGS sequence"/>
</dbReference>
<reference evidence="10 11" key="1">
    <citation type="journal article" date="2015" name="Nat. Commun.">
        <title>Lucilia cuprina genome unlocks parasitic fly biology to underpin future interventions.</title>
        <authorList>
            <person name="Anstead C.A."/>
            <person name="Korhonen P.K."/>
            <person name="Young N.D."/>
            <person name="Hall R.S."/>
            <person name="Jex A.R."/>
            <person name="Murali S.C."/>
            <person name="Hughes D.S."/>
            <person name="Lee S.F."/>
            <person name="Perry T."/>
            <person name="Stroehlein A.J."/>
            <person name="Ansell B.R."/>
            <person name="Breugelmans B."/>
            <person name="Hofmann A."/>
            <person name="Qu J."/>
            <person name="Dugan S."/>
            <person name="Lee S.L."/>
            <person name="Chao H."/>
            <person name="Dinh H."/>
            <person name="Han Y."/>
            <person name="Doddapaneni H.V."/>
            <person name="Worley K.C."/>
            <person name="Muzny D.M."/>
            <person name="Ioannidis P."/>
            <person name="Waterhouse R.M."/>
            <person name="Zdobnov E.M."/>
            <person name="James P.J."/>
            <person name="Bagnall N.H."/>
            <person name="Kotze A.C."/>
            <person name="Gibbs R.A."/>
            <person name="Richards S."/>
            <person name="Batterham P."/>
            <person name="Gasser R.B."/>
        </authorList>
    </citation>
    <scope>NUCLEOTIDE SEQUENCE [LARGE SCALE GENOMIC DNA]</scope>
    <source>
        <strain evidence="10 11">LS</strain>
        <tissue evidence="10">Full body</tissue>
    </source>
</reference>
<evidence type="ECO:0000256" key="2">
    <source>
        <dbReference type="ARBA" id="ARBA00007594"/>
    </source>
</evidence>
<keyword evidence="6" id="KW-0687">Ribonucleoprotein</keyword>
<evidence type="ECO:0000259" key="9">
    <source>
        <dbReference type="Pfam" id="PF00327"/>
    </source>
</evidence>
<evidence type="ECO:0000256" key="3">
    <source>
        <dbReference type="ARBA" id="ARBA00022946"/>
    </source>
</evidence>
<gene>
    <name evidence="10" type="ORF">FF38_09226</name>
</gene>
<dbReference type="InterPro" id="IPR016082">
    <property type="entry name" value="Ribosomal_uL30_ferredoxin-like"/>
</dbReference>
<evidence type="ECO:0000256" key="7">
    <source>
        <dbReference type="ARBA" id="ARBA00035281"/>
    </source>
</evidence>
<keyword evidence="4" id="KW-0689">Ribosomal protein</keyword>
<dbReference type="STRING" id="7375.A0A0L0CAI8"/>
<evidence type="ECO:0000256" key="8">
    <source>
        <dbReference type="ARBA" id="ARBA00035356"/>
    </source>
</evidence>
<evidence type="ECO:0000313" key="10">
    <source>
        <dbReference type="EMBL" id="KNC28459.1"/>
    </source>
</evidence>
<dbReference type="SUPFAM" id="SSF55129">
    <property type="entry name" value="Ribosomal protein L30p/L7e"/>
    <property type="match status" value="1"/>
</dbReference>
<evidence type="ECO:0000256" key="5">
    <source>
        <dbReference type="ARBA" id="ARBA00023128"/>
    </source>
</evidence>
<comment type="subcellular location">
    <subcellularLocation>
        <location evidence="1">Mitochondrion</location>
    </subcellularLocation>
</comment>
<evidence type="ECO:0000256" key="6">
    <source>
        <dbReference type="ARBA" id="ARBA00023274"/>
    </source>
</evidence>